<name>G5QX94_SALSE</name>
<feature type="compositionally biased region" description="Basic and acidic residues" evidence="1">
    <location>
        <begin position="29"/>
        <end position="38"/>
    </location>
</feature>
<dbReference type="EMBL" id="AFCU01000458">
    <property type="protein sequence ID" value="EHC91854.1"/>
    <property type="molecule type" value="Genomic_DNA"/>
</dbReference>
<dbReference type="PATRIC" id="fig|913082.3.peg.1072"/>
<accession>G5QX94</accession>
<comment type="caution">
    <text evidence="2">The sequence shown here is derived from an EMBL/GenBank/DDBJ whole genome shotgun (WGS) entry which is preliminary data.</text>
</comment>
<evidence type="ECO:0000256" key="1">
    <source>
        <dbReference type="SAM" id="MobiDB-lite"/>
    </source>
</evidence>
<feature type="region of interest" description="Disordered" evidence="1">
    <location>
        <begin position="1"/>
        <end position="38"/>
    </location>
</feature>
<reference evidence="2 3" key="1">
    <citation type="journal article" date="2011" name="BMC Genomics">
        <title>Genome sequencing reveals diversification of virulence factor content and possible host adaptation in distinct subpopulations of Salmonella enterica.</title>
        <authorList>
            <person name="den Bakker H.C."/>
            <person name="Moreno Switt A.I."/>
            <person name="Govoni G."/>
            <person name="Cummings C.A."/>
            <person name="Ranieri M.L."/>
            <person name="Degoricija L."/>
            <person name="Hoelzer K."/>
            <person name="Rodriguez-Rivera L.D."/>
            <person name="Brown S."/>
            <person name="Bolchacova E."/>
            <person name="Furtado M.R."/>
            <person name="Wiedmann M."/>
        </authorList>
    </citation>
    <scope>NUCLEOTIDE SEQUENCE [LARGE SCALE GENOMIC DNA]</scope>
    <source>
        <strain evidence="2 3">A4-543</strain>
    </source>
</reference>
<evidence type="ECO:0000313" key="2">
    <source>
        <dbReference type="EMBL" id="EHC91854.1"/>
    </source>
</evidence>
<dbReference type="BioCyc" id="SENT913082:G120J-3681-MONOMER"/>
<proteinExistence type="predicted"/>
<organism evidence="2 3">
    <name type="scientific">Salmonella enterica subsp. enterica serovar Senftenberg str. A4-543</name>
    <dbReference type="NCBI Taxonomy" id="913082"/>
    <lineage>
        <taxon>Bacteria</taxon>
        <taxon>Pseudomonadati</taxon>
        <taxon>Pseudomonadota</taxon>
        <taxon>Gammaproteobacteria</taxon>
        <taxon>Enterobacterales</taxon>
        <taxon>Enterobacteriaceae</taxon>
        <taxon>Salmonella</taxon>
    </lineage>
</organism>
<protein>
    <submittedName>
        <fullName evidence="2">Uncharacterized protein</fullName>
    </submittedName>
</protein>
<dbReference type="Proteomes" id="UP000005065">
    <property type="component" value="Unassembled WGS sequence"/>
</dbReference>
<sequence length="38" mass="4381">MKWDYSMMPFLPQGRKERRKGSNTLPQGRKGDISGDVL</sequence>
<evidence type="ECO:0000313" key="3">
    <source>
        <dbReference type="Proteomes" id="UP000005065"/>
    </source>
</evidence>
<dbReference type="AlphaFoldDB" id="G5QX94"/>
<gene>
    <name evidence="2" type="ORF">LTSESEN_1385</name>
</gene>